<dbReference type="AlphaFoldDB" id="A0A5E4X3R0"/>
<evidence type="ECO:0000313" key="1">
    <source>
        <dbReference type="EMBL" id="VVE30933.1"/>
    </source>
</evidence>
<sequence>MASSTVSVSPFPQLTGYLPCTLSAKTVQKCIDAENEKALMSVWGQIKDFFLGTHMEAAQLALFRLAHPKNMDEQLSAFTELLRYVAPADLYRLHWNLSSHEVLGFQIGDHVFAPAHDAADYMKHAAWMDFEDSCRLLLTLRFDGYNVLTGCDYFGLQLYDLSDTPNCSATLERCKTQLRAMPTLLDALQIMRLHLEKQLPGLSTRVKAAINALMFEINGIEAPFTGEIGRNAEQLSKLAEALKDRY</sequence>
<protein>
    <submittedName>
        <fullName evidence="1">Uncharacterized protein</fullName>
    </submittedName>
</protein>
<organism evidence="1 2">
    <name type="scientific">Pandoraea aquatica</name>
    <dbReference type="NCBI Taxonomy" id="2508290"/>
    <lineage>
        <taxon>Bacteria</taxon>
        <taxon>Pseudomonadati</taxon>
        <taxon>Pseudomonadota</taxon>
        <taxon>Betaproteobacteria</taxon>
        <taxon>Burkholderiales</taxon>
        <taxon>Burkholderiaceae</taxon>
        <taxon>Pandoraea</taxon>
    </lineage>
</organism>
<gene>
    <name evidence="1" type="ORF">PAQ31011_03662</name>
</gene>
<reference evidence="1 2" key="1">
    <citation type="submission" date="2019-08" db="EMBL/GenBank/DDBJ databases">
        <authorList>
            <person name="Peeters C."/>
        </authorList>
    </citation>
    <scope>NUCLEOTIDE SEQUENCE [LARGE SCALE GENOMIC DNA]</scope>
    <source>
        <strain evidence="1 2">LMG 31011</strain>
    </source>
</reference>
<dbReference type="EMBL" id="CABPSN010000005">
    <property type="protein sequence ID" value="VVE30933.1"/>
    <property type="molecule type" value="Genomic_DNA"/>
</dbReference>
<accession>A0A5E4X3R0</accession>
<name>A0A5E4X3R0_9BURK</name>
<proteinExistence type="predicted"/>
<dbReference type="Gene3D" id="3.30.2440.10">
    <property type="entry name" value="Secreted effector protein SifA"/>
    <property type="match status" value="1"/>
</dbReference>
<dbReference type="Proteomes" id="UP000366819">
    <property type="component" value="Unassembled WGS sequence"/>
</dbReference>
<keyword evidence="2" id="KW-1185">Reference proteome</keyword>
<evidence type="ECO:0000313" key="2">
    <source>
        <dbReference type="Proteomes" id="UP000366819"/>
    </source>
</evidence>